<organism evidence="2 3">
    <name type="scientific">Paenibacillus profundus</name>
    <dbReference type="NCBI Taxonomy" id="1173085"/>
    <lineage>
        <taxon>Bacteria</taxon>
        <taxon>Bacillati</taxon>
        <taxon>Bacillota</taxon>
        <taxon>Bacilli</taxon>
        <taxon>Bacillales</taxon>
        <taxon>Paenibacillaceae</taxon>
        <taxon>Paenibacillus</taxon>
    </lineage>
</organism>
<keyword evidence="2" id="KW-0808">Transferase</keyword>
<dbReference type="PANTHER" id="PTHR43591">
    <property type="entry name" value="METHYLTRANSFERASE"/>
    <property type="match status" value="1"/>
</dbReference>
<dbReference type="InterPro" id="IPR041698">
    <property type="entry name" value="Methyltransf_25"/>
</dbReference>
<dbReference type="CDD" id="cd02440">
    <property type="entry name" value="AdoMet_MTases"/>
    <property type="match status" value="1"/>
</dbReference>
<dbReference type="Gene3D" id="2.20.25.110">
    <property type="entry name" value="S-adenosyl-L-methionine-dependent methyltransferases"/>
    <property type="match status" value="1"/>
</dbReference>
<dbReference type="GO" id="GO:0008168">
    <property type="term" value="F:methyltransferase activity"/>
    <property type="evidence" value="ECO:0007669"/>
    <property type="project" value="UniProtKB-KW"/>
</dbReference>
<reference evidence="2 3" key="1">
    <citation type="submission" date="2021-11" db="EMBL/GenBank/DDBJ databases">
        <title>Draft genome sequence of Paenibacillus profundus YoMME, a new Gram-positive bacteria with exoelectrogenic properties.</title>
        <authorList>
            <person name="Hubenova Y."/>
            <person name="Hubenova E."/>
            <person name="Manasiev Y."/>
            <person name="Peykov S."/>
            <person name="Mitov M."/>
        </authorList>
    </citation>
    <scope>NUCLEOTIDE SEQUENCE [LARGE SCALE GENOMIC DNA]</scope>
    <source>
        <strain evidence="2 3">YoMME</strain>
    </source>
</reference>
<evidence type="ECO:0000313" key="3">
    <source>
        <dbReference type="Proteomes" id="UP001199916"/>
    </source>
</evidence>
<dbReference type="RefSeq" id="WP_019422418.1">
    <property type="nucleotide sequence ID" value="NZ_JAJNBZ010000008.1"/>
</dbReference>
<protein>
    <submittedName>
        <fullName evidence="2">Class I SAM-dependent methyltransferase</fullName>
    </submittedName>
</protein>
<name>A0ABS8YIA4_9BACL</name>
<dbReference type="SUPFAM" id="SSF53335">
    <property type="entry name" value="S-adenosyl-L-methionine-dependent methyltransferases"/>
    <property type="match status" value="1"/>
</dbReference>
<dbReference type="EMBL" id="JAJNBZ010000008">
    <property type="protein sequence ID" value="MCE5170198.1"/>
    <property type="molecule type" value="Genomic_DNA"/>
</dbReference>
<keyword evidence="2" id="KW-0489">Methyltransferase</keyword>
<gene>
    <name evidence="2" type="ORF">LQV63_12840</name>
</gene>
<dbReference type="Proteomes" id="UP001199916">
    <property type="component" value="Unassembled WGS sequence"/>
</dbReference>
<comment type="caution">
    <text evidence="2">The sequence shown here is derived from an EMBL/GenBank/DDBJ whole genome shotgun (WGS) entry which is preliminary data.</text>
</comment>
<accession>A0ABS8YIA4</accession>
<dbReference type="Pfam" id="PF13649">
    <property type="entry name" value="Methyltransf_25"/>
    <property type="match status" value="1"/>
</dbReference>
<evidence type="ECO:0000313" key="2">
    <source>
        <dbReference type="EMBL" id="MCE5170198.1"/>
    </source>
</evidence>
<proteinExistence type="predicted"/>
<dbReference type="GO" id="GO:0032259">
    <property type="term" value="P:methylation"/>
    <property type="evidence" value="ECO:0007669"/>
    <property type="project" value="UniProtKB-KW"/>
</dbReference>
<sequence length="244" mass="28113">MAEWYERSFGRDYLLVYKHRDFQGATEEVHRMMDWLMLPSSATVLDLCCGMGRHALALADAGYQVTGIDLSEVLLHEAVEHDAEGKVTFIRGDMRELPVDGPYDAVVNLFTSFGYFTDNDDNARVFQQIFRVLKPQGRYIVDFLNPSYVKHHLVPQSKREAEGTLIQERRRIEAGFVKKDITLTDMVTNDERQYEERVRLYELPDFEAMMREAGLQLDAVYGGYDGTPYAEQQAARMIMVGHRP</sequence>
<dbReference type="PANTHER" id="PTHR43591:SF110">
    <property type="entry name" value="RHODANESE DOMAIN-CONTAINING PROTEIN"/>
    <property type="match status" value="1"/>
</dbReference>
<dbReference type="Gene3D" id="3.40.50.150">
    <property type="entry name" value="Vaccinia Virus protein VP39"/>
    <property type="match status" value="1"/>
</dbReference>
<dbReference type="InterPro" id="IPR029063">
    <property type="entry name" value="SAM-dependent_MTases_sf"/>
</dbReference>
<evidence type="ECO:0000259" key="1">
    <source>
        <dbReference type="Pfam" id="PF13649"/>
    </source>
</evidence>
<feature type="domain" description="Methyltransferase" evidence="1">
    <location>
        <begin position="44"/>
        <end position="137"/>
    </location>
</feature>
<keyword evidence="3" id="KW-1185">Reference proteome</keyword>